<dbReference type="Proteomes" id="UP000593994">
    <property type="component" value="Chromosome"/>
</dbReference>
<dbReference type="KEGG" id="sbal:HUE88_07245"/>
<protein>
    <submittedName>
        <fullName evidence="1">Uncharacterized protein</fullName>
    </submittedName>
</protein>
<proteinExistence type="predicted"/>
<dbReference type="EMBL" id="CP054492">
    <property type="protein sequence ID" value="QOY50944.1"/>
    <property type="molecule type" value="Genomic_DNA"/>
</dbReference>
<name>A0A7S7LUI2_9BACT</name>
<reference evidence="1 2" key="1">
    <citation type="submission" date="2020-05" db="EMBL/GenBank/DDBJ databases">
        <title>Sulfurimonas marisnigri, sp. nov., and Sulfurimonas baltica, sp. nov., manganese oxide reducing chemolithoautotrophs of the class Epsilonproteobacteria isolated from the pelagic redoxclines of the Black and Baltic Seas and emended description of the genus Sulfurimonas.</title>
        <authorList>
            <person name="Henkel J.V."/>
            <person name="Laudan C."/>
            <person name="Werner J."/>
            <person name="Neu T."/>
            <person name="Plewe S."/>
            <person name="Sproer C."/>
            <person name="Bunk B."/>
            <person name="Schulz-Vogt H.N."/>
        </authorList>
    </citation>
    <scope>NUCLEOTIDE SEQUENCE [LARGE SCALE GENOMIC DNA]</scope>
    <source>
        <strain evidence="1 2">GD2</strain>
    </source>
</reference>
<keyword evidence="2" id="KW-1185">Reference proteome</keyword>
<evidence type="ECO:0000313" key="1">
    <source>
        <dbReference type="EMBL" id="QOY50944.1"/>
    </source>
</evidence>
<gene>
    <name evidence="1" type="ORF">HUE88_07245</name>
</gene>
<dbReference type="AlphaFoldDB" id="A0A7S7LUI2"/>
<sequence>MRVDKTDIKNVYQIVIYDYEHGKLEFFRTYVILFDSENNVKTELEKLEAITSGEELEKYLENEVYTFKCLVNYDPISTEEFFR</sequence>
<accession>A0A7S7LUI2</accession>
<organism evidence="1 2">
    <name type="scientific">Candidatus Sulfurimonas baltica</name>
    <dbReference type="NCBI Taxonomy" id="2740404"/>
    <lineage>
        <taxon>Bacteria</taxon>
        <taxon>Pseudomonadati</taxon>
        <taxon>Campylobacterota</taxon>
        <taxon>Epsilonproteobacteria</taxon>
        <taxon>Campylobacterales</taxon>
        <taxon>Sulfurimonadaceae</taxon>
        <taxon>Sulfurimonas</taxon>
    </lineage>
</organism>
<evidence type="ECO:0000313" key="2">
    <source>
        <dbReference type="Proteomes" id="UP000593994"/>
    </source>
</evidence>
<dbReference type="RefSeq" id="WP_194368064.1">
    <property type="nucleotide sequence ID" value="NZ_CP054492.1"/>
</dbReference>